<feature type="domain" description="YjeF C-terminal" evidence="7">
    <location>
        <begin position="221"/>
        <end position="329"/>
    </location>
</feature>
<evidence type="ECO:0000256" key="1">
    <source>
        <dbReference type="ARBA" id="ARBA00006001"/>
    </source>
</evidence>
<feature type="binding site" evidence="6">
    <location>
        <position position="55"/>
    </location>
    <ligand>
        <name>K(+)</name>
        <dbReference type="ChEBI" id="CHEBI:29103"/>
    </ligand>
</feature>
<dbReference type="InterPro" id="IPR004443">
    <property type="entry name" value="YjeF_N_dom"/>
</dbReference>
<keyword evidence="6" id="KW-0521">NADP</keyword>
<name>A0AB39VEY4_9FUSO</name>
<keyword evidence="6 9" id="KW-0413">Isomerase</keyword>
<dbReference type="Gene3D" id="3.40.50.10260">
    <property type="entry name" value="YjeF N-terminal domain"/>
    <property type="match status" value="1"/>
</dbReference>
<feature type="binding site" evidence="6">
    <location>
        <position position="135"/>
    </location>
    <ligand>
        <name>(6S)-NADPHX</name>
        <dbReference type="ChEBI" id="CHEBI:64076"/>
    </ligand>
</feature>
<comment type="similarity">
    <text evidence="1">In the N-terminal section; belongs to the NnrE/AIBP family.</text>
</comment>
<dbReference type="GO" id="GO:0052856">
    <property type="term" value="F:NAD(P)HX epimerase activity"/>
    <property type="evidence" value="ECO:0007669"/>
    <property type="project" value="UniProtKB-UniRule"/>
</dbReference>
<evidence type="ECO:0000256" key="2">
    <source>
        <dbReference type="ARBA" id="ARBA00009524"/>
    </source>
</evidence>
<accession>A0AB39VEY4</accession>
<dbReference type="RefSeq" id="WP_369710341.1">
    <property type="nucleotide sequence ID" value="NZ_CP165644.1"/>
</dbReference>
<dbReference type="PROSITE" id="PS51383">
    <property type="entry name" value="YJEF_C_3"/>
    <property type="match status" value="1"/>
</dbReference>
<dbReference type="EMBL" id="CP165644">
    <property type="protein sequence ID" value="XDU65853.1"/>
    <property type="molecule type" value="Genomic_DNA"/>
</dbReference>
<dbReference type="Pfam" id="PF03853">
    <property type="entry name" value="YjeF_N"/>
    <property type="match status" value="1"/>
</dbReference>
<dbReference type="NCBIfam" id="TIGR00197">
    <property type="entry name" value="yjeF_nterm"/>
    <property type="match status" value="1"/>
</dbReference>
<feature type="binding site" evidence="6">
    <location>
        <position position="158"/>
    </location>
    <ligand>
        <name>K(+)</name>
        <dbReference type="ChEBI" id="CHEBI:29103"/>
    </ligand>
</feature>
<dbReference type="GO" id="GO:0000166">
    <property type="term" value="F:nucleotide binding"/>
    <property type="evidence" value="ECO:0007669"/>
    <property type="project" value="UniProtKB-KW"/>
</dbReference>
<organism evidence="9">
    <name type="scientific">Leptotrichia rugosa</name>
    <dbReference type="NCBI Taxonomy" id="3239302"/>
    <lineage>
        <taxon>Bacteria</taxon>
        <taxon>Fusobacteriati</taxon>
        <taxon>Fusobacteriota</taxon>
        <taxon>Fusobacteriia</taxon>
        <taxon>Fusobacteriales</taxon>
        <taxon>Leptotrichiaceae</taxon>
        <taxon>Leptotrichia</taxon>
    </lineage>
</organism>
<keyword evidence="6" id="KW-0520">NAD</keyword>
<feature type="domain" description="YjeF N-terminal" evidence="8">
    <location>
        <begin position="9"/>
        <end position="212"/>
    </location>
</feature>
<keyword evidence="6" id="KW-0630">Potassium</keyword>
<comment type="caution">
    <text evidence="6">Lacks conserved residue(s) required for the propagation of feature annotation.</text>
</comment>
<dbReference type="InterPro" id="IPR000631">
    <property type="entry name" value="CARKD"/>
</dbReference>
<dbReference type="HAMAP" id="MF_01966">
    <property type="entry name" value="NADHX_epimerase"/>
    <property type="match status" value="1"/>
</dbReference>
<comment type="similarity">
    <text evidence="6">Belongs to the NnrE/AIBP family.</text>
</comment>
<dbReference type="EC" id="5.1.99.6" evidence="6"/>
<evidence type="ECO:0000256" key="3">
    <source>
        <dbReference type="ARBA" id="ARBA00025153"/>
    </source>
</evidence>
<dbReference type="GO" id="GO:0052855">
    <property type="term" value="F:ADP-dependent NAD(P)H-hydrate dehydratase activity"/>
    <property type="evidence" value="ECO:0007669"/>
    <property type="project" value="UniProtKB-EC"/>
</dbReference>
<evidence type="ECO:0000256" key="4">
    <source>
        <dbReference type="ARBA" id="ARBA00048238"/>
    </source>
</evidence>
<dbReference type="InterPro" id="IPR029056">
    <property type="entry name" value="Ribokinase-like"/>
</dbReference>
<dbReference type="Gene3D" id="3.40.1190.20">
    <property type="match status" value="1"/>
</dbReference>
<evidence type="ECO:0000313" key="9">
    <source>
        <dbReference type="EMBL" id="XDU65853.1"/>
    </source>
</evidence>
<sequence length="329" mass="36841">MLIGSNETTKLIDRYAIDNLKIPSIVLMENAAIDFVNEIDEELDNFLIVCGKGNNGGDGYAIARQLWSKGKKVKIFGVSFENLSCDCKINYDICKNIEIKMSDNIEKLKTWILQSECIIEGIFGTGLNSEVKGVYKKIIEIVNEHSNQKEIYSIDIPSGISGDDGEIMGTCIKADKTISFVTYKKAFLNTKNSKYFGKIIIKNIGLNQNFFKNFVNEYYLTKLDIKNVHKVRNVNSHKGDFGKVLIYAGSKEFSGASVLASNSCVRAGAGLVTLLTSENILKNNILSEVMLLNINDSRTISKSDFKNELQKIENNILNSDVIAIWNWQK</sequence>
<feature type="binding site" evidence="6">
    <location>
        <begin position="54"/>
        <end position="58"/>
    </location>
    <ligand>
        <name>(6S)-NADPHX</name>
        <dbReference type="ChEBI" id="CHEBI:64076"/>
    </ligand>
</feature>
<comment type="catalytic activity">
    <reaction evidence="6">
        <text>(6R)-NADPHX = (6S)-NADPHX</text>
        <dbReference type="Rhea" id="RHEA:32227"/>
        <dbReference type="ChEBI" id="CHEBI:64076"/>
        <dbReference type="ChEBI" id="CHEBI:64077"/>
        <dbReference type="EC" id="5.1.99.6"/>
    </reaction>
</comment>
<evidence type="ECO:0000256" key="6">
    <source>
        <dbReference type="HAMAP-Rule" id="MF_01966"/>
    </source>
</evidence>
<protein>
    <recommendedName>
        <fullName evidence="6">NAD(P)H-hydrate epimerase</fullName>
        <ecNumber evidence="6">5.1.99.6</ecNumber>
    </recommendedName>
    <alternativeName>
        <fullName evidence="6">NAD(P)HX epimerase</fullName>
    </alternativeName>
</protein>
<dbReference type="SUPFAM" id="SSF53613">
    <property type="entry name" value="Ribokinase-like"/>
    <property type="match status" value="1"/>
</dbReference>
<dbReference type="Pfam" id="PF01256">
    <property type="entry name" value="Carb_kinase"/>
    <property type="match status" value="1"/>
</dbReference>
<comment type="cofactor">
    <cofactor evidence="6">
        <name>K(+)</name>
        <dbReference type="ChEBI" id="CHEBI:29103"/>
    </cofactor>
    <text evidence="6">Binds 1 potassium ion per subunit.</text>
</comment>
<dbReference type="GO" id="GO:0046872">
    <property type="term" value="F:metal ion binding"/>
    <property type="evidence" value="ECO:0007669"/>
    <property type="project" value="UniProtKB-KW"/>
</dbReference>
<feature type="binding site" evidence="6">
    <location>
        <begin position="124"/>
        <end position="130"/>
    </location>
    <ligand>
        <name>(6S)-NADPHX</name>
        <dbReference type="ChEBI" id="CHEBI:64076"/>
    </ligand>
</feature>
<keyword evidence="6" id="KW-0547">Nucleotide-binding</keyword>
<reference evidence="9" key="1">
    <citation type="submission" date="2024-07" db="EMBL/GenBank/DDBJ databases">
        <authorList>
            <person name="Li X.-J."/>
            <person name="Wang X."/>
        </authorList>
    </citation>
    <scope>NUCLEOTIDE SEQUENCE</scope>
    <source>
        <strain evidence="9">HSP-334</strain>
    </source>
</reference>
<dbReference type="AlphaFoldDB" id="A0AB39VEY4"/>
<feature type="binding site" evidence="6">
    <location>
        <position position="155"/>
    </location>
    <ligand>
        <name>(6S)-NADPHX</name>
        <dbReference type="ChEBI" id="CHEBI:64076"/>
    </ligand>
</feature>
<dbReference type="PROSITE" id="PS51385">
    <property type="entry name" value="YJEF_N"/>
    <property type="match status" value="1"/>
</dbReference>
<dbReference type="SUPFAM" id="SSF64153">
    <property type="entry name" value="YjeF N-terminal domain-like"/>
    <property type="match status" value="1"/>
</dbReference>
<comment type="catalytic activity">
    <reaction evidence="4">
        <text>(6S)-NADHX + ADP = AMP + phosphate + NADH + H(+)</text>
        <dbReference type="Rhea" id="RHEA:32223"/>
        <dbReference type="ChEBI" id="CHEBI:15378"/>
        <dbReference type="ChEBI" id="CHEBI:43474"/>
        <dbReference type="ChEBI" id="CHEBI:57945"/>
        <dbReference type="ChEBI" id="CHEBI:64074"/>
        <dbReference type="ChEBI" id="CHEBI:456215"/>
        <dbReference type="ChEBI" id="CHEBI:456216"/>
        <dbReference type="EC" id="4.2.1.136"/>
    </reaction>
</comment>
<comment type="catalytic activity">
    <reaction evidence="6">
        <text>(6R)-NADHX = (6S)-NADHX</text>
        <dbReference type="Rhea" id="RHEA:32215"/>
        <dbReference type="ChEBI" id="CHEBI:64074"/>
        <dbReference type="ChEBI" id="CHEBI:64075"/>
        <dbReference type="EC" id="5.1.99.6"/>
    </reaction>
</comment>
<comment type="catalytic activity">
    <reaction evidence="5">
        <text>(6S)-NADPHX + ADP = AMP + phosphate + NADPH + H(+)</text>
        <dbReference type="Rhea" id="RHEA:32235"/>
        <dbReference type="ChEBI" id="CHEBI:15378"/>
        <dbReference type="ChEBI" id="CHEBI:43474"/>
        <dbReference type="ChEBI" id="CHEBI:57783"/>
        <dbReference type="ChEBI" id="CHEBI:64076"/>
        <dbReference type="ChEBI" id="CHEBI:456215"/>
        <dbReference type="ChEBI" id="CHEBI:456216"/>
        <dbReference type="EC" id="4.2.1.136"/>
    </reaction>
</comment>
<evidence type="ECO:0000256" key="5">
    <source>
        <dbReference type="ARBA" id="ARBA00049209"/>
    </source>
</evidence>
<comment type="similarity">
    <text evidence="2">In the C-terminal section; belongs to the NnrD/CARKD family.</text>
</comment>
<comment type="function">
    <text evidence="3">Bifunctional enzyme that catalyzes the epimerization of the S- and R-forms of NAD(P)HX and the dehydration of the S-form of NAD(P)HX at the expense of ADP, which is converted to AMP. This allows the repair of both epimers of NAD(P)HX, a damaged form of NAD(P)H that is a result of enzymatic or heat-dependent hydration.</text>
</comment>
<dbReference type="InterPro" id="IPR036652">
    <property type="entry name" value="YjeF_N_dom_sf"/>
</dbReference>
<comment type="function">
    <text evidence="6">Catalyzes the epimerization of the S- and R-forms of NAD(P)HX, a damaged form of NAD(P)H that is a result of enzymatic or heat-dependent hydration. This is a prerequisite for the S-specific NAD(P)H-hydrate dehydratase to allow the repair of both epimers of NAD(P)HX.</text>
</comment>
<dbReference type="KEGG" id="lrug:AB8B22_05340"/>
<gene>
    <name evidence="6" type="primary">nnrE</name>
    <name evidence="9" type="ORF">AB8B22_05340</name>
</gene>
<evidence type="ECO:0000259" key="8">
    <source>
        <dbReference type="PROSITE" id="PS51385"/>
    </source>
</evidence>
<keyword evidence="6" id="KW-0479">Metal-binding</keyword>
<evidence type="ECO:0000259" key="7">
    <source>
        <dbReference type="PROSITE" id="PS51383"/>
    </source>
</evidence>
<proteinExistence type="inferred from homology"/>